<dbReference type="PANTHER" id="PTHR11695:SF294">
    <property type="entry name" value="RETICULON-4-INTERACTING PROTEIN 1, MITOCHONDRIAL"/>
    <property type="match status" value="1"/>
</dbReference>
<dbReference type="SUPFAM" id="SSF50129">
    <property type="entry name" value="GroES-like"/>
    <property type="match status" value="1"/>
</dbReference>
<evidence type="ECO:0000256" key="3">
    <source>
        <dbReference type="ARBA" id="ARBA00038249"/>
    </source>
</evidence>
<organism evidence="5 6">
    <name type="scientific">Trichomonascus ciferrii</name>
    <dbReference type="NCBI Taxonomy" id="44093"/>
    <lineage>
        <taxon>Eukaryota</taxon>
        <taxon>Fungi</taxon>
        <taxon>Dikarya</taxon>
        <taxon>Ascomycota</taxon>
        <taxon>Saccharomycotina</taxon>
        <taxon>Dipodascomycetes</taxon>
        <taxon>Dipodascales</taxon>
        <taxon>Trichomonascaceae</taxon>
        <taxon>Trichomonascus</taxon>
        <taxon>Trichomonascus ciferrii complex</taxon>
    </lineage>
</organism>
<dbReference type="CDD" id="cd05289">
    <property type="entry name" value="MDR_like_2"/>
    <property type="match status" value="1"/>
</dbReference>
<dbReference type="Pfam" id="PF08240">
    <property type="entry name" value="ADH_N"/>
    <property type="match status" value="1"/>
</dbReference>
<dbReference type="InterPro" id="IPR013154">
    <property type="entry name" value="ADH-like_N"/>
</dbReference>
<comment type="subcellular location">
    <subcellularLocation>
        <location evidence="1">Lipid droplet</location>
    </subcellularLocation>
</comment>
<feature type="domain" description="Enoyl reductase (ER)" evidence="4">
    <location>
        <begin position="11"/>
        <end position="334"/>
    </location>
</feature>
<dbReference type="GO" id="GO:0005811">
    <property type="term" value="C:lipid droplet"/>
    <property type="evidence" value="ECO:0007669"/>
    <property type="project" value="UniProtKB-SubCell"/>
</dbReference>
<dbReference type="EMBL" id="SWFS01000052">
    <property type="protein sequence ID" value="KAA8917252.1"/>
    <property type="molecule type" value="Genomic_DNA"/>
</dbReference>
<evidence type="ECO:0000259" key="4">
    <source>
        <dbReference type="SMART" id="SM00829"/>
    </source>
</evidence>
<evidence type="ECO:0000256" key="2">
    <source>
        <dbReference type="ARBA" id="ARBA00022677"/>
    </source>
</evidence>
<dbReference type="PANTHER" id="PTHR11695">
    <property type="entry name" value="ALCOHOL DEHYDROGENASE RELATED"/>
    <property type="match status" value="1"/>
</dbReference>
<dbReference type="GO" id="GO:0016491">
    <property type="term" value="F:oxidoreductase activity"/>
    <property type="evidence" value="ECO:0007669"/>
    <property type="project" value="InterPro"/>
</dbReference>
<gene>
    <name evidence="5" type="ORF">TRICI_000590</name>
</gene>
<reference evidence="5" key="1">
    <citation type="journal article" date="2019" name="G3 (Bethesda)">
        <title>Genome Assemblies of Two Rare Opportunistic Yeast Pathogens: Diutina rugosa (syn. Candida rugosa) and Trichomonascus ciferrii (syn. Candida ciferrii).</title>
        <authorList>
            <person name="Mixao V."/>
            <person name="Saus E."/>
            <person name="Hansen A.P."/>
            <person name="Lass-Florl C."/>
            <person name="Gabaldon T."/>
        </authorList>
    </citation>
    <scope>NUCLEOTIDE SEQUENCE</scope>
    <source>
        <strain evidence="5">CBS 4856</strain>
    </source>
</reference>
<dbReference type="InterPro" id="IPR020843">
    <property type="entry name" value="ER"/>
</dbReference>
<evidence type="ECO:0000256" key="1">
    <source>
        <dbReference type="ARBA" id="ARBA00004502"/>
    </source>
</evidence>
<comment type="caution">
    <text evidence="5">The sequence shown here is derived from an EMBL/GenBank/DDBJ whole genome shotgun (WGS) entry which is preliminary data.</text>
</comment>
<dbReference type="Gene3D" id="3.40.50.720">
    <property type="entry name" value="NAD(P)-binding Rossmann-like Domain"/>
    <property type="match status" value="1"/>
</dbReference>
<protein>
    <recommendedName>
        <fullName evidence="4">Enoyl reductase (ER) domain-containing protein</fullName>
    </recommendedName>
</protein>
<evidence type="ECO:0000313" key="6">
    <source>
        <dbReference type="Proteomes" id="UP000761534"/>
    </source>
</evidence>
<keyword evidence="2" id="KW-0551">Lipid droplet</keyword>
<dbReference type="GO" id="GO:0005739">
    <property type="term" value="C:mitochondrion"/>
    <property type="evidence" value="ECO:0007669"/>
    <property type="project" value="TreeGrafter"/>
</dbReference>
<accession>A0A642VAW0</accession>
<dbReference type="InterPro" id="IPR036291">
    <property type="entry name" value="NAD(P)-bd_dom_sf"/>
</dbReference>
<comment type="similarity">
    <text evidence="3">Belongs to the YIM1 family.</text>
</comment>
<dbReference type="SUPFAM" id="SSF51735">
    <property type="entry name" value="NAD(P)-binding Rossmann-fold domains"/>
    <property type="match status" value="1"/>
</dbReference>
<sequence length="339" mass="37186">MKALQLIKWKGVDGMEFRDIEAPKKESIKSTEVYIKVCAVSVNPIDWKTADGMLRPFSSLKLPSTVGFDVSGTIEAVGSDVKELAVGDGVMSRLDSWGSFQEYVISEAKYVAKKPESVSLVESAGIPLVSLTVLKGIEDLGDKVKDFQNAFVTAGLGGVGSYATQVLQNVYNVPVTTTVSTKKVDKMQKLVPGIKVIDYKKEDYTEKLSQVDFVFDTTGDLANEAKVVKNGAVVRSVGATPPSNVISEKFGTPYCPVRWALDLMSWKETRGFNGKNIDYEYFWLDCSAERLQRIAKYIDEGKVQVITDQIFEWSQAKEAFAKAKNGGVTGKVIIKVASD</sequence>
<name>A0A642VAW0_9ASCO</name>
<dbReference type="VEuPathDB" id="FungiDB:TRICI_000590"/>
<dbReference type="OrthoDB" id="3509362at2759"/>
<proteinExistence type="inferred from homology"/>
<keyword evidence="6" id="KW-1185">Reference proteome</keyword>
<dbReference type="SMART" id="SM00829">
    <property type="entry name" value="PKS_ER"/>
    <property type="match status" value="1"/>
</dbReference>
<dbReference type="Gene3D" id="3.90.180.10">
    <property type="entry name" value="Medium-chain alcohol dehydrogenases, catalytic domain"/>
    <property type="match status" value="1"/>
</dbReference>
<dbReference type="InterPro" id="IPR050700">
    <property type="entry name" value="YIM1/Zinc_Alcohol_DH_Fams"/>
</dbReference>
<dbReference type="InterPro" id="IPR011032">
    <property type="entry name" value="GroES-like_sf"/>
</dbReference>
<dbReference type="AlphaFoldDB" id="A0A642VAW0"/>
<dbReference type="Pfam" id="PF13602">
    <property type="entry name" value="ADH_zinc_N_2"/>
    <property type="match status" value="1"/>
</dbReference>
<dbReference type="Proteomes" id="UP000761534">
    <property type="component" value="Unassembled WGS sequence"/>
</dbReference>
<evidence type="ECO:0000313" key="5">
    <source>
        <dbReference type="EMBL" id="KAA8917252.1"/>
    </source>
</evidence>